<dbReference type="RefSeq" id="WP_185129488.1">
    <property type="nucleotide sequence ID" value="NZ_JACJVO010000015.1"/>
</dbReference>
<evidence type="ECO:0000313" key="3">
    <source>
        <dbReference type="EMBL" id="MBB6731820.1"/>
    </source>
</evidence>
<evidence type="ECO:0000313" key="4">
    <source>
        <dbReference type="Proteomes" id="UP000564644"/>
    </source>
</evidence>
<proteinExistence type="predicted"/>
<reference evidence="3 4" key="1">
    <citation type="submission" date="2020-08" db="EMBL/GenBank/DDBJ databases">
        <title>Cohnella phylogeny.</title>
        <authorList>
            <person name="Dunlap C."/>
        </authorList>
    </citation>
    <scope>NUCLEOTIDE SEQUENCE [LARGE SCALE GENOMIC DNA]</scope>
    <source>
        <strain evidence="3 4">CBP 2801</strain>
    </source>
</reference>
<dbReference type="PROSITE" id="PS50966">
    <property type="entry name" value="ZF_SWIM"/>
    <property type="match status" value="1"/>
</dbReference>
<dbReference type="Pfam" id="PF04434">
    <property type="entry name" value="SWIM"/>
    <property type="match status" value="1"/>
</dbReference>
<sequence>MTKIADDQWTLLIEDVAERFDDLTLKRGFQYYKQDRIREMDISDDSRRIDAEVMGSKTYLVSIDLDFFGASRCECPVQGFCKHMAAALLAYAEMNERPVQQLANARLIAGNPAFPAASKPQPPQSAAAKEAARLPEMSLEEWREWFQLCAKPYDNETRNPSYVNRVLRAFDADRPKLPPVLEPLFKLHASLFLLGKLMRPYRRENSHFGSYLPYYTEMAIGELQKLVIAGLETELPLGDDPALWERVYETVAYLRKRMLTDDGTEPYFADCYYLVWMNWISPHLKDLQPVTGELDRLKEAENELGSTLQRQPWLLAQCRMNFYLGNDPAAWQLLREAADEKRQLDPDELLYYLWELREAEVWKRLSGWLDVAGPLLRNRRGDALRRYFEYWEAAIPHVPDAAERMWSLLSDMLPWTQALYEEKLREHGRWREWMDLQLCTGQEPLAMRVTDLQPMEKEAPELLLPFYHQAVERLVLQKNRYSYKEAVRLLKRLQKLYKRLKRENRWETFFSSFNVRNGRLRALQEELRKGKLLS</sequence>
<keyword evidence="1" id="KW-0479">Metal-binding</keyword>
<organism evidence="3 4">
    <name type="scientific">Cohnella zeiphila</name>
    <dbReference type="NCBI Taxonomy" id="2761120"/>
    <lineage>
        <taxon>Bacteria</taxon>
        <taxon>Bacillati</taxon>
        <taxon>Bacillota</taxon>
        <taxon>Bacilli</taxon>
        <taxon>Bacillales</taxon>
        <taxon>Paenibacillaceae</taxon>
        <taxon>Cohnella</taxon>
    </lineage>
</organism>
<name>A0A7X0SN81_9BACL</name>
<accession>A0A7X0SN81</accession>
<gene>
    <name evidence="3" type="ORF">H7C18_12940</name>
</gene>
<keyword evidence="1" id="KW-0863">Zinc-finger</keyword>
<keyword evidence="4" id="KW-1185">Reference proteome</keyword>
<dbReference type="Proteomes" id="UP000564644">
    <property type="component" value="Unassembled WGS sequence"/>
</dbReference>
<keyword evidence="1" id="KW-0862">Zinc</keyword>
<evidence type="ECO:0000256" key="1">
    <source>
        <dbReference type="PROSITE-ProRule" id="PRU00325"/>
    </source>
</evidence>
<comment type="caution">
    <text evidence="3">The sequence shown here is derived from an EMBL/GenBank/DDBJ whole genome shotgun (WGS) entry which is preliminary data.</text>
</comment>
<dbReference type="AlphaFoldDB" id="A0A7X0SN81"/>
<protein>
    <submittedName>
        <fullName evidence="3">SWIM zinc finger family protein</fullName>
    </submittedName>
</protein>
<dbReference type="InterPro" id="IPR007527">
    <property type="entry name" value="Znf_SWIM"/>
</dbReference>
<dbReference type="GO" id="GO:0008270">
    <property type="term" value="F:zinc ion binding"/>
    <property type="evidence" value="ECO:0007669"/>
    <property type="project" value="UniProtKB-KW"/>
</dbReference>
<evidence type="ECO:0000259" key="2">
    <source>
        <dbReference type="PROSITE" id="PS50966"/>
    </source>
</evidence>
<dbReference type="EMBL" id="JACJVO010000015">
    <property type="protein sequence ID" value="MBB6731820.1"/>
    <property type="molecule type" value="Genomic_DNA"/>
</dbReference>
<feature type="domain" description="SWIM-type" evidence="2">
    <location>
        <begin position="59"/>
        <end position="92"/>
    </location>
</feature>